<name>A0ABV3T4V5_9ACTN</name>
<comment type="similarity">
    <text evidence="1">Belongs to the UPF0749 family.</text>
</comment>
<proteinExistence type="inferred from homology"/>
<dbReference type="InterPro" id="IPR010273">
    <property type="entry name" value="DUF881"/>
</dbReference>
<dbReference type="PANTHER" id="PTHR37313:SF4">
    <property type="entry name" value="CONSERVED MEMBRANE PROTEIN-RELATED"/>
    <property type="match status" value="1"/>
</dbReference>
<evidence type="ECO:0000313" key="6">
    <source>
        <dbReference type="Proteomes" id="UP001556631"/>
    </source>
</evidence>
<evidence type="ECO:0000256" key="4">
    <source>
        <dbReference type="SAM" id="Phobius"/>
    </source>
</evidence>
<evidence type="ECO:0000256" key="1">
    <source>
        <dbReference type="ARBA" id="ARBA00009108"/>
    </source>
</evidence>
<keyword evidence="6" id="KW-1185">Reference proteome</keyword>
<accession>A0ABV3T4V5</accession>
<keyword evidence="4" id="KW-0812">Transmembrane</keyword>
<reference evidence="5 6" key="1">
    <citation type="submission" date="2024-07" db="EMBL/GenBank/DDBJ databases">
        <authorList>
            <person name="Lee S."/>
            <person name="Kang M."/>
        </authorList>
    </citation>
    <scope>NUCLEOTIDE SEQUENCE [LARGE SCALE GENOMIC DNA]</scope>
    <source>
        <strain evidence="5 6">DS6</strain>
    </source>
</reference>
<evidence type="ECO:0000256" key="3">
    <source>
        <dbReference type="SAM" id="MobiDB-lite"/>
    </source>
</evidence>
<dbReference type="Proteomes" id="UP001556631">
    <property type="component" value="Unassembled WGS sequence"/>
</dbReference>
<dbReference type="PANTHER" id="PTHR37313">
    <property type="entry name" value="UPF0749 PROTEIN RV1825"/>
    <property type="match status" value="1"/>
</dbReference>
<evidence type="ECO:0000256" key="2">
    <source>
        <dbReference type="SAM" id="Coils"/>
    </source>
</evidence>
<keyword evidence="2" id="KW-0175">Coiled coil</keyword>
<feature type="region of interest" description="Disordered" evidence="3">
    <location>
        <begin position="1"/>
        <end position="21"/>
    </location>
</feature>
<dbReference type="Pfam" id="PF05949">
    <property type="entry name" value="DUF881"/>
    <property type="match status" value="1"/>
</dbReference>
<evidence type="ECO:0000313" key="5">
    <source>
        <dbReference type="EMBL" id="MEX0429280.1"/>
    </source>
</evidence>
<feature type="transmembrane region" description="Helical" evidence="4">
    <location>
        <begin position="28"/>
        <end position="49"/>
    </location>
</feature>
<keyword evidence="4" id="KW-1133">Transmembrane helix</keyword>
<dbReference type="Gene3D" id="3.30.70.1880">
    <property type="entry name" value="Protein of unknown function DUF881"/>
    <property type="match status" value="1"/>
</dbReference>
<dbReference type="EMBL" id="JBFPJR010000038">
    <property type="protein sequence ID" value="MEX0429280.1"/>
    <property type="molecule type" value="Genomic_DNA"/>
</dbReference>
<comment type="caution">
    <text evidence="5">The sequence shown here is derived from an EMBL/GenBank/DDBJ whole genome shotgun (WGS) entry which is preliminary data.</text>
</comment>
<keyword evidence="4" id="KW-0472">Membrane</keyword>
<dbReference type="RefSeq" id="WP_367995246.1">
    <property type="nucleotide sequence ID" value="NZ_JBFPJR010000038.1"/>
</dbReference>
<protein>
    <submittedName>
        <fullName evidence="5">DUF881 domain-containing protein</fullName>
    </submittedName>
</protein>
<gene>
    <name evidence="5" type="ORF">AB3X52_16780</name>
</gene>
<organism evidence="5 6">
    <name type="scientific">Nocardioides eburneus</name>
    <dbReference type="NCBI Taxonomy" id="3231482"/>
    <lineage>
        <taxon>Bacteria</taxon>
        <taxon>Bacillati</taxon>
        <taxon>Actinomycetota</taxon>
        <taxon>Actinomycetes</taxon>
        <taxon>Propionibacteriales</taxon>
        <taxon>Nocardioidaceae</taxon>
        <taxon>Nocardioides</taxon>
    </lineage>
</organism>
<sequence>MGVTRGSHARPEPEAPAPRDRSAAVRRAWRIGTPVVILVCGGLMAVSAVNSHGTDLRPGRYTDMASLAQSERDRYQRLENRVTDLNDQVDRLTKAVPDAEVRRYQRKVANLEDPAGLTPRSGPGISVTLSDAPTEMINDTDLDPNLLVVHQQDIQAVVNALWKGGATAVTIAGKRIISTTGIKCSGSTVQLQGVPYPQPYTIKAVGDPTTLSAALEGDTYLQIYRQQAADPRIGIGWKEQVEDAVTAPAYDGLLALHYAQPITAG</sequence>
<feature type="compositionally biased region" description="Basic and acidic residues" evidence="3">
    <location>
        <begin position="9"/>
        <end position="21"/>
    </location>
</feature>
<feature type="coiled-coil region" evidence="2">
    <location>
        <begin position="68"/>
        <end position="95"/>
    </location>
</feature>